<dbReference type="PANTHER" id="PTHR30036:SF7">
    <property type="entry name" value="ABC TRANSPORTER PERIPLASMIC-BINDING PROTEIN YPHF"/>
    <property type="match status" value="1"/>
</dbReference>
<dbReference type="GO" id="GO:0042882">
    <property type="term" value="P:L-arabinose transmembrane transport"/>
    <property type="evidence" value="ECO:0007669"/>
    <property type="project" value="InterPro"/>
</dbReference>
<dbReference type="SUPFAM" id="SSF53822">
    <property type="entry name" value="Periplasmic binding protein-like I"/>
    <property type="match status" value="1"/>
</dbReference>
<dbReference type="RefSeq" id="WP_184970910.1">
    <property type="nucleotide sequence ID" value="NZ_JACHIN010000013.1"/>
</dbReference>
<keyword evidence="6" id="KW-1185">Reference proteome</keyword>
<evidence type="ECO:0000256" key="2">
    <source>
        <dbReference type="ARBA" id="ARBA00007639"/>
    </source>
</evidence>
<dbReference type="Gene3D" id="3.40.50.2300">
    <property type="match status" value="2"/>
</dbReference>
<evidence type="ECO:0000259" key="4">
    <source>
        <dbReference type="Pfam" id="PF13407"/>
    </source>
</evidence>
<comment type="caution">
    <text evidence="5">The sequence shown here is derived from an EMBL/GenBank/DDBJ whole genome shotgun (WGS) entry which is preliminary data.</text>
</comment>
<organism evidence="5 6">
    <name type="scientific">Nonomuraea endophytica</name>
    <dbReference type="NCBI Taxonomy" id="714136"/>
    <lineage>
        <taxon>Bacteria</taxon>
        <taxon>Bacillati</taxon>
        <taxon>Actinomycetota</taxon>
        <taxon>Actinomycetes</taxon>
        <taxon>Streptosporangiales</taxon>
        <taxon>Streptosporangiaceae</taxon>
        <taxon>Nonomuraea</taxon>
    </lineage>
</organism>
<comment type="similarity">
    <text evidence="2">Belongs to the bacterial solute-binding protein 2 family.</text>
</comment>
<gene>
    <name evidence="5" type="ORF">HNR40_008081</name>
</gene>
<accession>A0A7W8EKG2</accession>
<dbReference type="InterPro" id="IPR028082">
    <property type="entry name" value="Peripla_BP_I"/>
</dbReference>
<evidence type="ECO:0000256" key="3">
    <source>
        <dbReference type="SAM" id="SignalP"/>
    </source>
</evidence>
<dbReference type="AlphaFoldDB" id="A0A7W8EKG2"/>
<proteinExistence type="inferred from homology"/>
<dbReference type="PANTHER" id="PTHR30036">
    <property type="entry name" value="D-XYLOSE-BINDING PERIPLASMIC PROTEIN"/>
    <property type="match status" value="1"/>
</dbReference>
<dbReference type="GO" id="GO:0030246">
    <property type="term" value="F:carbohydrate binding"/>
    <property type="evidence" value="ECO:0007669"/>
    <property type="project" value="TreeGrafter"/>
</dbReference>
<sequence length="347" mass="35532">MILPSTRTAAALLAAALVLAACSSGKEATTAGASKAPADGKVSIAYLQKQGDQEYFIGEAQGAKDKAAELGVDLQVVDLGEDTNKAVTETQAAIGKKVGGIIIVVPAPAVGPQIVQLAKDGGVPLLTSDDQVCVDGPDPAACDKSKLVPRVGFSGAQMGESVGTRAGEEFKKAGWKKEDSAIITAWQQDVTVCTDRVKAAVPTFEAAAGVTGVKVIEVGTDNTPTGAQDKVAATISGNRAVKNWVMLGCNDENVSGGVTAMQNSGIKPENIIGVGLGAYLACKDWNSGKPSGMKAALFINGYEVGKLAVQTMYDNIKNGTAMPAEAFAPTKMVDATNWQAEGVKCSA</sequence>
<evidence type="ECO:0000313" key="6">
    <source>
        <dbReference type="Proteomes" id="UP000568380"/>
    </source>
</evidence>
<feature type="chain" id="PRO_5039004782" evidence="3">
    <location>
        <begin position="21"/>
        <end position="347"/>
    </location>
</feature>
<comment type="subcellular location">
    <subcellularLocation>
        <location evidence="1">Cell envelope</location>
    </subcellularLocation>
</comment>
<feature type="signal peptide" evidence="3">
    <location>
        <begin position="1"/>
        <end position="20"/>
    </location>
</feature>
<protein>
    <submittedName>
        <fullName evidence="5">L-arabinose transport system substrate-binding protein</fullName>
    </submittedName>
</protein>
<evidence type="ECO:0000256" key="1">
    <source>
        <dbReference type="ARBA" id="ARBA00004196"/>
    </source>
</evidence>
<dbReference type="EMBL" id="JACHIN010000013">
    <property type="protein sequence ID" value="MBB5082586.1"/>
    <property type="molecule type" value="Genomic_DNA"/>
</dbReference>
<dbReference type="PIRSF" id="PIRSF002816">
    <property type="entry name" value="AraF"/>
    <property type="match status" value="1"/>
</dbReference>
<name>A0A7W8EKG2_9ACTN</name>
<feature type="domain" description="Periplasmic binding protein" evidence="4">
    <location>
        <begin position="44"/>
        <end position="317"/>
    </location>
</feature>
<keyword evidence="3" id="KW-0732">Signal</keyword>
<dbReference type="GO" id="GO:0030288">
    <property type="term" value="C:outer membrane-bounded periplasmic space"/>
    <property type="evidence" value="ECO:0007669"/>
    <property type="project" value="TreeGrafter"/>
</dbReference>
<dbReference type="InterPro" id="IPR026266">
    <property type="entry name" value="AraF"/>
</dbReference>
<dbReference type="InterPro" id="IPR025997">
    <property type="entry name" value="SBP_2_dom"/>
</dbReference>
<dbReference type="Proteomes" id="UP000568380">
    <property type="component" value="Unassembled WGS sequence"/>
</dbReference>
<reference evidence="5 6" key="1">
    <citation type="submission" date="2020-08" db="EMBL/GenBank/DDBJ databases">
        <title>Genomic Encyclopedia of Type Strains, Phase IV (KMG-IV): sequencing the most valuable type-strain genomes for metagenomic binning, comparative biology and taxonomic classification.</title>
        <authorList>
            <person name="Goeker M."/>
        </authorList>
    </citation>
    <scope>NUCLEOTIDE SEQUENCE [LARGE SCALE GENOMIC DNA]</scope>
    <source>
        <strain evidence="5 6">DSM 45385</strain>
    </source>
</reference>
<dbReference type="Pfam" id="PF13407">
    <property type="entry name" value="Peripla_BP_4"/>
    <property type="match status" value="1"/>
</dbReference>
<dbReference type="InterPro" id="IPR050555">
    <property type="entry name" value="Bact_Solute-Bind_Prot2"/>
</dbReference>
<dbReference type="PROSITE" id="PS51257">
    <property type="entry name" value="PROKAR_LIPOPROTEIN"/>
    <property type="match status" value="1"/>
</dbReference>
<evidence type="ECO:0000313" key="5">
    <source>
        <dbReference type="EMBL" id="MBB5082586.1"/>
    </source>
</evidence>